<dbReference type="AlphaFoldDB" id="A0A5N0V5Q1"/>
<dbReference type="GO" id="GO:0022857">
    <property type="term" value="F:transmembrane transporter activity"/>
    <property type="evidence" value="ECO:0007669"/>
    <property type="project" value="InterPro"/>
</dbReference>
<dbReference type="SUPFAM" id="SSF103473">
    <property type="entry name" value="MFS general substrate transporter"/>
    <property type="match status" value="2"/>
</dbReference>
<dbReference type="InterPro" id="IPR036259">
    <property type="entry name" value="MFS_trans_sf"/>
</dbReference>
<evidence type="ECO:0000256" key="6">
    <source>
        <dbReference type="ARBA" id="ARBA00023136"/>
    </source>
</evidence>
<feature type="transmembrane region" description="Helical" evidence="7">
    <location>
        <begin position="530"/>
        <end position="550"/>
    </location>
</feature>
<feature type="transmembrane region" description="Helical" evidence="7">
    <location>
        <begin position="88"/>
        <end position="107"/>
    </location>
</feature>
<evidence type="ECO:0000313" key="10">
    <source>
        <dbReference type="Proteomes" id="UP000319769"/>
    </source>
</evidence>
<organism evidence="9 10">
    <name type="scientific">Amycolatopsis acidicola</name>
    <dbReference type="NCBI Taxonomy" id="2596893"/>
    <lineage>
        <taxon>Bacteria</taxon>
        <taxon>Bacillati</taxon>
        <taxon>Actinomycetota</taxon>
        <taxon>Actinomycetes</taxon>
        <taxon>Pseudonocardiales</taxon>
        <taxon>Pseudonocardiaceae</taxon>
        <taxon>Amycolatopsis</taxon>
    </lineage>
</organism>
<dbReference type="GO" id="GO:0005886">
    <property type="term" value="C:plasma membrane"/>
    <property type="evidence" value="ECO:0007669"/>
    <property type="project" value="UniProtKB-SubCell"/>
</dbReference>
<feature type="transmembrane region" description="Helical" evidence="7">
    <location>
        <begin position="156"/>
        <end position="178"/>
    </location>
</feature>
<feature type="transmembrane region" description="Helical" evidence="7">
    <location>
        <begin position="328"/>
        <end position="345"/>
    </location>
</feature>
<dbReference type="PROSITE" id="PS50850">
    <property type="entry name" value="MFS"/>
    <property type="match status" value="1"/>
</dbReference>
<proteinExistence type="predicted"/>
<evidence type="ECO:0000256" key="4">
    <source>
        <dbReference type="ARBA" id="ARBA00022692"/>
    </source>
</evidence>
<accession>A0A5N0V5Q1</accession>
<gene>
    <name evidence="9" type="ORF">FPZ12_016405</name>
</gene>
<sequence>MVARDSTESPAPAAGRGLHRGTLLSAAFGVWVVQVTMAIPTVFNGLFQEDLHTTSAQLTWVSAAFLVPVTLLELTFGVLGDLFGRKRLVVYGSLLMGLGLLIAVLTPGPGTATGVRMTVLLTGQIVCGIGAAAILPSTLAMVTAGSHTPGDRSRGLTVWSVALATGGFVAPVLGGWLAGFSFGPDANAGWRWGFLVCLALSLAVAAVAGTQAQDSSAARGRSLDWPGQVTIAIALFALLLAVIQGPTSGWAHPLVITGFVLAAAFLAAFVLVERRSPAPLLRLDLFTHRPFAIAAVTTLLGMFAYLGTGYSTSIRLSAIQGFSPLRTAVAFVLLNGVGLALFPLIHRALASYNPRLVLGLGFGLIAVGDIWLGTVPISSMSLLPLVVPLCLVGCGFAFSVSSVTAVMVNTVPRELAGMASGTTNMVRDLGFTLAPTVLGAVALSRAAQSITTTVANDASLRAAVDTFYSAPAHAAPALQGELASAVGAVQSGPLGANAVPATIPGPGGQAIPLNPLKEVAFGALGQAYSVAYFLAAGAALVAAILALAVLRGRRGDNLISQASLR</sequence>
<dbReference type="Proteomes" id="UP000319769">
    <property type="component" value="Unassembled WGS sequence"/>
</dbReference>
<feature type="transmembrane region" description="Helical" evidence="7">
    <location>
        <begin position="190"/>
        <end position="210"/>
    </location>
</feature>
<feature type="transmembrane region" description="Helical" evidence="7">
    <location>
        <begin position="357"/>
        <end position="379"/>
    </location>
</feature>
<dbReference type="InterPro" id="IPR020846">
    <property type="entry name" value="MFS_dom"/>
</dbReference>
<dbReference type="PANTHER" id="PTHR42718:SF46">
    <property type="entry name" value="BLR6921 PROTEIN"/>
    <property type="match status" value="1"/>
</dbReference>
<feature type="transmembrane region" description="Helical" evidence="7">
    <location>
        <begin position="119"/>
        <end position="144"/>
    </location>
</feature>
<comment type="caution">
    <text evidence="9">The sequence shown here is derived from an EMBL/GenBank/DDBJ whole genome shotgun (WGS) entry which is preliminary data.</text>
</comment>
<keyword evidence="4 7" id="KW-0812">Transmembrane</keyword>
<evidence type="ECO:0000256" key="7">
    <source>
        <dbReference type="SAM" id="Phobius"/>
    </source>
</evidence>
<evidence type="ECO:0000256" key="1">
    <source>
        <dbReference type="ARBA" id="ARBA00004651"/>
    </source>
</evidence>
<dbReference type="InterPro" id="IPR011701">
    <property type="entry name" value="MFS"/>
</dbReference>
<dbReference type="Gene3D" id="1.20.1250.20">
    <property type="entry name" value="MFS general substrate transporter like domains"/>
    <property type="match status" value="2"/>
</dbReference>
<dbReference type="RefSeq" id="WP_144748079.1">
    <property type="nucleotide sequence ID" value="NZ_VMNW02000020.1"/>
</dbReference>
<feature type="domain" description="Major facilitator superfamily (MFS) profile" evidence="8">
    <location>
        <begin position="22"/>
        <end position="554"/>
    </location>
</feature>
<dbReference type="CDD" id="cd17321">
    <property type="entry name" value="MFS_MMR_MDR_like"/>
    <property type="match status" value="1"/>
</dbReference>
<dbReference type="EMBL" id="VMNW02000020">
    <property type="protein sequence ID" value="KAA9160728.1"/>
    <property type="molecule type" value="Genomic_DNA"/>
</dbReference>
<keyword evidence="2" id="KW-0813">Transport</keyword>
<dbReference type="PANTHER" id="PTHR42718">
    <property type="entry name" value="MAJOR FACILITATOR SUPERFAMILY MULTIDRUG TRANSPORTER MFSC"/>
    <property type="match status" value="1"/>
</dbReference>
<name>A0A5N0V5Q1_9PSEU</name>
<feature type="transmembrane region" description="Helical" evidence="7">
    <location>
        <begin position="291"/>
        <end position="308"/>
    </location>
</feature>
<protein>
    <submittedName>
        <fullName evidence="9">MFS transporter</fullName>
    </submittedName>
</protein>
<feature type="transmembrane region" description="Helical" evidence="7">
    <location>
        <begin position="250"/>
        <end position="271"/>
    </location>
</feature>
<keyword evidence="6 7" id="KW-0472">Membrane</keyword>
<feature type="transmembrane region" description="Helical" evidence="7">
    <location>
        <begin position="55"/>
        <end position="76"/>
    </location>
</feature>
<feature type="transmembrane region" description="Helical" evidence="7">
    <location>
        <begin position="21"/>
        <end position="43"/>
    </location>
</feature>
<evidence type="ECO:0000259" key="8">
    <source>
        <dbReference type="PROSITE" id="PS50850"/>
    </source>
</evidence>
<feature type="transmembrane region" description="Helical" evidence="7">
    <location>
        <begin position="222"/>
        <end position="244"/>
    </location>
</feature>
<evidence type="ECO:0000313" key="9">
    <source>
        <dbReference type="EMBL" id="KAA9160728.1"/>
    </source>
</evidence>
<comment type="subcellular location">
    <subcellularLocation>
        <location evidence="1">Cell membrane</location>
        <topology evidence="1">Multi-pass membrane protein</topology>
    </subcellularLocation>
</comment>
<dbReference type="Pfam" id="PF07690">
    <property type="entry name" value="MFS_1"/>
    <property type="match status" value="1"/>
</dbReference>
<keyword evidence="5 7" id="KW-1133">Transmembrane helix</keyword>
<evidence type="ECO:0000256" key="2">
    <source>
        <dbReference type="ARBA" id="ARBA00022448"/>
    </source>
</evidence>
<dbReference type="OrthoDB" id="7375466at2"/>
<evidence type="ECO:0000256" key="5">
    <source>
        <dbReference type="ARBA" id="ARBA00022989"/>
    </source>
</evidence>
<evidence type="ECO:0000256" key="3">
    <source>
        <dbReference type="ARBA" id="ARBA00022475"/>
    </source>
</evidence>
<feature type="transmembrane region" description="Helical" evidence="7">
    <location>
        <begin position="385"/>
        <end position="408"/>
    </location>
</feature>
<reference evidence="9" key="1">
    <citation type="submission" date="2019-09" db="EMBL/GenBank/DDBJ databases">
        <authorList>
            <person name="Teo W.F.A."/>
            <person name="Duangmal K."/>
        </authorList>
    </citation>
    <scope>NUCLEOTIDE SEQUENCE [LARGE SCALE GENOMIC DNA]</scope>
    <source>
        <strain evidence="9">K81G1</strain>
    </source>
</reference>
<keyword evidence="10" id="KW-1185">Reference proteome</keyword>
<keyword evidence="3" id="KW-1003">Cell membrane</keyword>